<keyword evidence="1" id="KW-0472">Membrane</keyword>
<dbReference type="RefSeq" id="WP_017842170.1">
    <property type="nucleotide sequence ID" value="NZ_CP035467.1"/>
</dbReference>
<evidence type="ECO:0000313" key="3">
    <source>
        <dbReference type="Proteomes" id="UP000305881"/>
    </source>
</evidence>
<protein>
    <submittedName>
        <fullName evidence="2">Uncharacterized protein</fullName>
    </submittedName>
</protein>
<dbReference type="STRING" id="675511.GCA_000341735_03786"/>
<keyword evidence="1" id="KW-1133">Transmembrane helix</keyword>
<sequence length="255" mass="29677">MATSSFFEQLFKWLFIVGALLTVVLYFKKDRLPEPTFYDLGYLDKPVQAKINAEPFKTQVNDQEYTITPLYDYELHGVVVSYSDADAFTNIWHHKRWQDFLNLRDLCVIWGKNVGSGVYRQMKFHNDSWTCWASWQDYETGALFKMNALSNNHLLTDDDRIKKALMSAEPGDHIRFKGVLAEYANKSNNFFRGTSITRDDTGNGACETVYLKEFEIVKKANRGIRKLYGLTKWLTIVSFFGFLIFFAIAPVRIRH</sequence>
<dbReference type="AlphaFoldDB" id="A0A4P9URF4"/>
<keyword evidence="3" id="KW-1185">Reference proteome</keyword>
<dbReference type="Proteomes" id="UP000305881">
    <property type="component" value="Chromosome"/>
</dbReference>
<name>A0A4P9URF4_METBY</name>
<gene>
    <name evidence="2" type="ORF">EQU24_18315</name>
</gene>
<organism evidence="2 3">
    <name type="scientific">Methylotuvimicrobium buryatense</name>
    <name type="common">Methylomicrobium buryatense</name>
    <dbReference type="NCBI Taxonomy" id="95641"/>
    <lineage>
        <taxon>Bacteria</taxon>
        <taxon>Pseudomonadati</taxon>
        <taxon>Pseudomonadota</taxon>
        <taxon>Gammaproteobacteria</taxon>
        <taxon>Methylococcales</taxon>
        <taxon>Methylococcaceae</taxon>
        <taxon>Methylotuvimicrobium</taxon>
    </lineage>
</organism>
<dbReference type="OrthoDB" id="6706661at2"/>
<dbReference type="KEGG" id="mbur:EQU24_18315"/>
<proteinExistence type="predicted"/>
<keyword evidence="1" id="KW-0812">Transmembrane</keyword>
<reference evidence="3" key="1">
    <citation type="journal article" date="2019" name="J. Bacteriol.">
        <title>A Mutagenic Screen Identifies a TonB-Dependent Receptor Required for the Lanthanide Metal Switch in the Type I Methanotroph 'Methylotuvimicrobium buryatense' 5GB1C.</title>
        <authorList>
            <person name="Groom J.D."/>
            <person name="Ford S.M."/>
            <person name="Pesesky M.W."/>
            <person name="Lidstrom M.E."/>
        </authorList>
    </citation>
    <scope>NUCLEOTIDE SEQUENCE [LARGE SCALE GENOMIC DNA]</scope>
    <source>
        <strain evidence="3">5GB1C</strain>
    </source>
</reference>
<evidence type="ECO:0000256" key="1">
    <source>
        <dbReference type="SAM" id="Phobius"/>
    </source>
</evidence>
<feature type="transmembrane region" description="Helical" evidence="1">
    <location>
        <begin position="227"/>
        <end position="249"/>
    </location>
</feature>
<dbReference type="EMBL" id="CP035467">
    <property type="protein sequence ID" value="QCW83977.1"/>
    <property type="molecule type" value="Genomic_DNA"/>
</dbReference>
<feature type="transmembrane region" description="Helical" evidence="1">
    <location>
        <begin position="6"/>
        <end position="27"/>
    </location>
</feature>
<evidence type="ECO:0000313" key="2">
    <source>
        <dbReference type="EMBL" id="QCW83977.1"/>
    </source>
</evidence>
<accession>A0A4P9URF4</accession>